<dbReference type="AlphaFoldDB" id="A0A382DKA2"/>
<protein>
    <submittedName>
        <fullName evidence="1">Uncharacterized protein</fullName>
    </submittedName>
</protein>
<name>A0A382DKA2_9ZZZZ</name>
<sequence>ERVLNLAEFHLERNRLIFLGSFGSYTANC</sequence>
<organism evidence="1">
    <name type="scientific">marine metagenome</name>
    <dbReference type="NCBI Taxonomy" id="408172"/>
    <lineage>
        <taxon>unclassified sequences</taxon>
        <taxon>metagenomes</taxon>
        <taxon>ecological metagenomes</taxon>
    </lineage>
</organism>
<dbReference type="EMBL" id="UINC01039643">
    <property type="protein sequence ID" value="SVB38424.1"/>
    <property type="molecule type" value="Genomic_DNA"/>
</dbReference>
<proteinExistence type="predicted"/>
<evidence type="ECO:0000313" key="1">
    <source>
        <dbReference type="EMBL" id="SVB38424.1"/>
    </source>
</evidence>
<accession>A0A382DKA2</accession>
<feature type="non-terminal residue" evidence="1">
    <location>
        <position position="1"/>
    </location>
</feature>
<gene>
    <name evidence="1" type="ORF">METZ01_LOCUS191278</name>
</gene>
<reference evidence="1" key="1">
    <citation type="submission" date="2018-05" db="EMBL/GenBank/DDBJ databases">
        <authorList>
            <person name="Lanie J.A."/>
            <person name="Ng W.-L."/>
            <person name="Kazmierczak K.M."/>
            <person name="Andrzejewski T.M."/>
            <person name="Davidsen T.M."/>
            <person name="Wayne K.J."/>
            <person name="Tettelin H."/>
            <person name="Glass J.I."/>
            <person name="Rusch D."/>
            <person name="Podicherti R."/>
            <person name="Tsui H.-C.T."/>
            <person name="Winkler M.E."/>
        </authorList>
    </citation>
    <scope>NUCLEOTIDE SEQUENCE</scope>
</reference>